<feature type="compositionally biased region" description="Basic and acidic residues" evidence="1">
    <location>
        <begin position="788"/>
        <end position="799"/>
    </location>
</feature>
<proteinExistence type="predicted"/>
<feature type="region of interest" description="Disordered" evidence="1">
    <location>
        <begin position="1"/>
        <end position="60"/>
    </location>
</feature>
<dbReference type="PaxDb" id="2850-Phatr45033"/>
<feature type="compositionally biased region" description="Pro residues" evidence="1">
    <location>
        <begin position="293"/>
        <end position="305"/>
    </location>
</feature>
<feature type="compositionally biased region" description="Polar residues" evidence="1">
    <location>
        <begin position="139"/>
        <end position="166"/>
    </location>
</feature>
<feature type="compositionally biased region" description="Basic and acidic residues" evidence="1">
    <location>
        <begin position="532"/>
        <end position="544"/>
    </location>
</feature>
<feature type="region of interest" description="Disordered" evidence="1">
    <location>
        <begin position="788"/>
        <end position="819"/>
    </location>
</feature>
<dbReference type="EMBL" id="CM000608">
    <property type="protein sequence ID" value="EEC49813.1"/>
    <property type="molecule type" value="Genomic_DNA"/>
</dbReference>
<dbReference type="AlphaFoldDB" id="B7FVC8"/>
<reference evidence="3" key="2">
    <citation type="submission" date="2008-08" db="EMBL/GenBank/DDBJ databases">
        <authorList>
            <consortium name="Diatom Consortium"/>
            <person name="Grigoriev I."/>
            <person name="Grimwood J."/>
            <person name="Kuo A."/>
            <person name="Otillar R.P."/>
            <person name="Salamov A."/>
            <person name="Detter J.C."/>
            <person name="Lindquist E."/>
            <person name="Shapiro H."/>
            <person name="Lucas S."/>
            <person name="Glavina del Rio T."/>
            <person name="Pitluck S."/>
            <person name="Rokhsar D."/>
            <person name="Bowler C."/>
        </authorList>
    </citation>
    <scope>GENOME REANNOTATION</scope>
    <source>
        <strain evidence="3">CCAP 1055/1</strain>
    </source>
</reference>
<gene>
    <name evidence="2" type="ORF">PHATRDRAFT_45033</name>
</gene>
<feature type="region of interest" description="Disordered" evidence="1">
    <location>
        <begin position="529"/>
        <end position="568"/>
    </location>
</feature>
<dbReference type="KEGG" id="pti:PHATRDRAFT_45033"/>
<name>B7FVC8_PHATC</name>
<dbReference type="HOGENOM" id="CLU_326108_0_0_1"/>
<evidence type="ECO:0000313" key="3">
    <source>
        <dbReference type="Proteomes" id="UP000000759"/>
    </source>
</evidence>
<feature type="region of interest" description="Disordered" evidence="1">
    <location>
        <begin position="132"/>
        <end position="187"/>
    </location>
</feature>
<feature type="region of interest" description="Disordered" evidence="1">
    <location>
        <begin position="283"/>
        <end position="326"/>
    </location>
</feature>
<feature type="compositionally biased region" description="Polar residues" evidence="1">
    <location>
        <begin position="699"/>
        <end position="721"/>
    </location>
</feature>
<accession>B7FVC8</accession>
<feature type="compositionally biased region" description="Polar residues" evidence="1">
    <location>
        <begin position="800"/>
        <end position="812"/>
    </location>
</feature>
<feature type="region of interest" description="Disordered" evidence="1">
    <location>
        <begin position="221"/>
        <end position="242"/>
    </location>
</feature>
<protein>
    <submittedName>
        <fullName evidence="2">Uncharacterized protein</fullName>
    </submittedName>
</protein>
<dbReference type="GeneID" id="7199694"/>
<dbReference type="InParanoid" id="B7FVC8"/>
<sequence length="865" mass="94444">MSNWFARLRQKSPSSNSSANGAFPIDPSVPVSPYATDRRYRLPDEAPPSPQPGFERTTSGTAALWRTDTVPFTEPQPKDHLCLPDAGNIINARVDGVSPLTVSNASTIYNAHDNDDDSSSLLFTTIIPQKPRHDDTVVTKPSSGVSPRSAQLSNATSPPRLSSMPGTDQTTPYSPSPPQTMSAATIVSPPSPVVTTHYGAQTTPGIAESRKSFWQEKAFPSGDTYAESPAGSDDSPLFTPPRTDVRTRTAWLEQAFTPSGGGNMESPTKLKPEVRLETQRAPPVNIEPCPMESCPPPTPLSPPQPLSTRKEREPPPEDLSSPGQAPEVLAWRIRDKSKDTHAWAYNIWYRQGLLEWCPPESSVTPTSNSTQNLPPFVASSVHPHRAVVDVPDDQGTLPVKASPLRFRPLLTHKQKENDRPKVSTVSSMGEVESSRTQAKNCSKDPTVGSYQQLRVKVLASKEDVEKPVLIEPVSSDVVITEKVKSETVECEKDSMDIVMNNGIKKQFTAVTTQSPSVSKMSDHPAQYLNTGNDKETVKQNDRPKVSTVSSMGEVESSRTQAKNCSKDPTVGSYQQLRVKVLASKEDVEKPVLIEPVSSDVVITEKVKSETVECEKDSMDIVMNNGIKKQFTAVTTQSPSVSKMSDHPAQYLNTGNIVDVRQENHDSKKDAASFTDTAEDETVSPALIQGLSVSRVEPIQQHQDTQSQDLASMCGNDSQSVGASGLRQEPLTPLEKARRKRSASRAIAGHVRMVTSTRYTSFQKSRRAPILSLFGGPNPVGVDVEKRPSVGVDVEERPSVDSETQSSLPNSKGNQERGEAYQEFVSAYRNYSRDRTSPAHYATRIQALDRLNAAKVKNRVPPLPDA</sequence>
<keyword evidence="3" id="KW-1185">Reference proteome</keyword>
<organism evidence="2 3">
    <name type="scientific">Phaeodactylum tricornutum (strain CCAP 1055/1)</name>
    <dbReference type="NCBI Taxonomy" id="556484"/>
    <lineage>
        <taxon>Eukaryota</taxon>
        <taxon>Sar</taxon>
        <taxon>Stramenopiles</taxon>
        <taxon>Ochrophyta</taxon>
        <taxon>Bacillariophyta</taxon>
        <taxon>Bacillariophyceae</taxon>
        <taxon>Bacillariophycidae</taxon>
        <taxon>Naviculales</taxon>
        <taxon>Phaeodactylaceae</taxon>
        <taxon>Phaeodactylum</taxon>
    </lineage>
</organism>
<feature type="region of interest" description="Disordered" evidence="1">
    <location>
        <begin position="415"/>
        <end position="445"/>
    </location>
</feature>
<dbReference type="RefSeq" id="XP_002179115.1">
    <property type="nucleotide sequence ID" value="XM_002179079.1"/>
</dbReference>
<feature type="compositionally biased region" description="Polar residues" evidence="1">
    <location>
        <begin position="11"/>
        <end position="20"/>
    </location>
</feature>
<evidence type="ECO:0000256" key="1">
    <source>
        <dbReference type="SAM" id="MobiDB-lite"/>
    </source>
</evidence>
<dbReference type="Proteomes" id="UP000000759">
    <property type="component" value="Chromosome 5"/>
</dbReference>
<evidence type="ECO:0000313" key="2">
    <source>
        <dbReference type="EMBL" id="EEC49813.1"/>
    </source>
</evidence>
<reference evidence="2 3" key="1">
    <citation type="journal article" date="2008" name="Nature">
        <title>The Phaeodactylum genome reveals the evolutionary history of diatom genomes.</title>
        <authorList>
            <person name="Bowler C."/>
            <person name="Allen A.E."/>
            <person name="Badger J.H."/>
            <person name="Grimwood J."/>
            <person name="Jabbari K."/>
            <person name="Kuo A."/>
            <person name="Maheswari U."/>
            <person name="Martens C."/>
            <person name="Maumus F."/>
            <person name="Otillar R.P."/>
            <person name="Rayko E."/>
            <person name="Salamov A."/>
            <person name="Vandepoele K."/>
            <person name="Beszteri B."/>
            <person name="Gruber A."/>
            <person name="Heijde M."/>
            <person name="Katinka M."/>
            <person name="Mock T."/>
            <person name="Valentin K."/>
            <person name="Verret F."/>
            <person name="Berges J.A."/>
            <person name="Brownlee C."/>
            <person name="Cadoret J.P."/>
            <person name="Chiovitti A."/>
            <person name="Choi C.J."/>
            <person name="Coesel S."/>
            <person name="De Martino A."/>
            <person name="Detter J.C."/>
            <person name="Durkin C."/>
            <person name="Falciatore A."/>
            <person name="Fournet J."/>
            <person name="Haruta M."/>
            <person name="Huysman M.J."/>
            <person name="Jenkins B.D."/>
            <person name="Jiroutova K."/>
            <person name="Jorgensen R.E."/>
            <person name="Joubert Y."/>
            <person name="Kaplan A."/>
            <person name="Kroger N."/>
            <person name="Kroth P.G."/>
            <person name="La Roche J."/>
            <person name="Lindquist E."/>
            <person name="Lommer M."/>
            <person name="Martin-Jezequel V."/>
            <person name="Lopez P.J."/>
            <person name="Lucas S."/>
            <person name="Mangogna M."/>
            <person name="McGinnis K."/>
            <person name="Medlin L.K."/>
            <person name="Montsant A."/>
            <person name="Oudot-Le Secq M.P."/>
            <person name="Napoli C."/>
            <person name="Obornik M."/>
            <person name="Parker M.S."/>
            <person name="Petit J.L."/>
            <person name="Porcel B.M."/>
            <person name="Poulsen N."/>
            <person name="Robison M."/>
            <person name="Rychlewski L."/>
            <person name="Rynearson T.A."/>
            <person name="Schmutz J."/>
            <person name="Shapiro H."/>
            <person name="Siaut M."/>
            <person name="Stanley M."/>
            <person name="Sussman M.R."/>
            <person name="Taylor A.R."/>
            <person name="Vardi A."/>
            <person name="von Dassow P."/>
            <person name="Vyverman W."/>
            <person name="Willis A."/>
            <person name="Wyrwicz L.S."/>
            <person name="Rokhsar D.S."/>
            <person name="Weissenbach J."/>
            <person name="Armbrust E.V."/>
            <person name="Green B.R."/>
            <person name="Van de Peer Y."/>
            <person name="Grigoriev I.V."/>
        </authorList>
    </citation>
    <scope>NUCLEOTIDE SEQUENCE [LARGE SCALE GENOMIC DNA]</scope>
    <source>
        <strain evidence="2 3">CCAP 1055/1</strain>
    </source>
</reference>
<feature type="region of interest" description="Disordered" evidence="1">
    <location>
        <begin position="699"/>
        <end position="743"/>
    </location>
</feature>